<dbReference type="EMBL" id="GBXM01082998">
    <property type="protein sequence ID" value="JAH25579.1"/>
    <property type="molecule type" value="Transcribed_RNA"/>
</dbReference>
<dbReference type="AlphaFoldDB" id="A0A0E9SK69"/>
<reference evidence="1" key="2">
    <citation type="journal article" date="2015" name="Fish Shellfish Immunol.">
        <title>Early steps in the European eel (Anguilla anguilla)-Vibrio vulnificus interaction in the gills: Role of the RtxA13 toxin.</title>
        <authorList>
            <person name="Callol A."/>
            <person name="Pajuelo D."/>
            <person name="Ebbesson L."/>
            <person name="Teles M."/>
            <person name="MacKenzie S."/>
            <person name="Amaro C."/>
        </authorList>
    </citation>
    <scope>NUCLEOTIDE SEQUENCE</scope>
</reference>
<dbReference type="EMBL" id="GBXM01060592">
    <property type="protein sequence ID" value="JAH47985.1"/>
    <property type="molecule type" value="Transcribed_RNA"/>
</dbReference>
<sequence length="72" mass="8106">MLSYTCTHTYTRGTDYIHMCSLEGECATLCLLFATASLTCSTLGPVFQFPLNELNMYPIILWEKNMPPPHSS</sequence>
<accession>A0A0E9SK69</accession>
<dbReference type="EMBL" id="GBXM01067502">
    <property type="protein sequence ID" value="JAH41075.1"/>
    <property type="molecule type" value="Transcribed_RNA"/>
</dbReference>
<name>A0A0E9SK69_ANGAN</name>
<proteinExistence type="predicted"/>
<organism evidence="1">
    <name type="scientific">Anguilla anguilla</name>
    <name type="common">European freshwater eel</name>
    <name type="synonym">Muraena anguilla</name>
    <dbReference type="NCBI Taxonomy" id="7936"/>
    <lineage>
        <taxon>Eukaryota</taxon>
        <taxon>Metazoa</taxon>
        <taxon>Chordata</taxon>
        <taxon>Craniata</taxon>
        <taxon>Vertebrata</taxon>
        <taxon>Euteleostomi</taxon>
        <taxon>Actinopterygii</taxon>
        <taxon>Neopterygii</taxon>
        <taxon>Teleostei</taxon>
        <taxon>Anguilliformes</taxon>
        <taxon>Anguillidae</taxon>
        <taxon>Anguilla</taxon>
    </lineage>
</organism>
<evidence type="ECO:0000313" key="1">
    <source>
        <dbReference type="EMBL" id="JAH41075.1"/>
    </source>
</evidence>
<reference evidence="1" key="1">
    <citation type="submission" date="2014-11" db="EMBL/GenBank/DDBJ databases">
        <authorList>
            <person name="Amaro Gonzalez C."/>
        </authorList>
    </citation>
    <scope>NUCLEOTIDE SEQUENCE</scope>
</reference>
<protein>
    <submittedName>
        <fullName evidence="1">Uncharacterized protein</fullName>
    </submittedName>
</protein>